<feature type="domain" description="Putative zinc ribbon" evidence="1">
    <location>
        <begin position="8"/>
        <end position="81"/>
    </location>
</feature>
<evidence type="ECO:0000259" key="1">
    <source>
        <dbReference type="Pfam" id="PF12674"/>
    </source>
</evidence>
<dbReference type="InterPro" id="IPR025868">
    <property type="entry name" value="Zn_ribbon_dom_put"/>
</dbReference>
<keyword evidence="3" id="KW-1185">Reference proteome</keyword>
<dbReference type="STRING" id="1193011.LEP1GSC058_1971"/>
<dbReference type="OrthoDB" id="9801008at2"/>
<evidence type="ECO:0000313" key="2">
    <source>
        <dbReference type="EMBL" id="EPG75520.1"/>
    </source>
</evidence>
<dbReference type="AlphaFoldDB" id="S3VGF4"/>
<sequence length="85" mass="9506">MSEKCKSCASCGMPLENKEDFALGDPSQIYCRYCTDQTGKLLPFRVILAMNAKQFEETQGITEEASIRMARDILKNQPAWKGLGV</sequence>
<protein>
    <submittedName>
        <fullName evidence="2">Zinc ribbon domain protein</fullName>
    </submittedName>
</protein>
<accession>S3VGF4</accession>
<name>S3VGF4_9LEPT</name>
<reference evidence="2" key="1">
    <citation type="submission" date="2013-04" db="EMBL/GenBank/DDBJ databases">
        <authorList>
            <person name="Harkins D.M."/>
            <person name="Durkin A.S."/>
            <person name="Selengut J.D."/>
            <person name="Sanka R."/>
            <person name="DePew J."/>
            <person name="Purushe J."/>
            <person name="Ahmed A."/>
            <person name="van der Linden H."/>
            <person name="Goris M.G.A."/>
            <person name="Hartskeerl R.A."/>
            <person name="Vinetz J.M."/>
            <person name="Sutton G.G."/>
            <person name="Nelson W.C."/>
            <person name="Fouts D.E."/>
        </authorList>
    </citation>
    <scope>NUCLEOTIDE SEQUENCE [LARGE SCALE GENOMIC DNA]</scope>
    <source>
        <strain evidence="2">BUT 6</strain>
    </source>
</reference>
<dbReference type="Pfam" id="PF12674">
    <property type="entry name" value="Zn_ribbon_2"/>
    <property type="match status" value="1"/>
</dbReference>
<organism evidence="2 3">
    <name type="scientific">Leptospira fainei serovar Hurstbridge str. BUT 6</name>
    <dbReference type="NCBI Taxonomy" id="1193011"/>
    <lineage>
        <taxon>Bacteria</taxon>
        <taxon>Pseudomonadati</taxon>
        <taxon>Spirochaetota</taxon>
        <taxon>Spirochaetia</taxon>
        <taxon>Leptospirales</taxon>
        <taxon>Leptospiraceae</taxon>
        <taxon>Leptospira</taxon>
    </lineage>
</organism>
<dbReference type="RefSeq" id="WP_016548605.1">
    <property type="nucleotide sequence ID" value="NZ_AKWZ02000003.1"/>
</dbReference>
<proteinExistence type="predicted"/>
<dbReference type="Proteomes" id="UP000014540">
    <property type="component" value="Unassembled WGS sequence"/>
</dbReference>
<evidence type="ECO:0000313" key="3">
    <source>
        <dbReference type="Proteomes" id="UP000014540"/>
    </source>
</evidence>
<gene>
    <name evidence="2" type="ORF">LEP1GSC058_1971</name>
</gene>
<comment type="caution">
    <text evidence="2">The sequence shown here is derived from an EMBL/GenBank/DDBJ whole genome shotgun (WGS) entry which is preliminary data.</text>
</comment>
<dbReference type="EMBL" id="AKWZ02000003">
    <property type="protein sequence ID" value="EPG75520.1"/>
    <property type="molecule type" value="Genomic_DNA"/>
</dbReference>